<dbReference type="EMBL" id="JAEEGB010000009">
    <property type="protein sequence ID" value="MBI6872894.1"/>
    <property type="molecule type" value="Genomic_DNA"/>
</dbReference>
<keyword evidence="1" id="KW-1133">Transmembrane helix</keyword>
<dbReference type="SUPFAM" id="SSF49785">
    <property type="entry name" value="Galactose-binding domain-like"/>
    <property type="match status" value="1"/>
</dbReference>
<dbReference type="Gene3D" id="2.60.120.260">
    <property type="entry name" value="Galactose-binding domain-like"/>
    <property type="match status" value="1"/>
</dbReference>
<sequence>MLNRKAMIKLGSIVFIIGIFIFIYFNSPIKSYKNSPIADGTFIQLDLAQNWDDSKWKSELQYLKQNKMHFLIITGVSFSSGSETKSVYNSTIPGFTKIYGQTDPIELCLKNAEELGIKVFVDTYFNSDWWQKSGDDPEWLYGQMQKINQVSDELYVKYHSKYPKAFYGWYFPYEVDNAKFANTNQFAVLSNALNINLRHLKDKNERLPILLSPFMNSSCSTPKEYADNWSYLFAHTDLTKGDIFCVQDSVGSGRISIDESNSWFTALKKAVDTKPGLSFWANVETFDYVNNSTAPLNRFIKQLKLVSPCVDNIVCFSYSHYYSPNNINNGFQNAYYKYVKNGVLPSNKPDKPQNLTVETINKNEFALSWIEPKNTKNICGYNVYRNGTLIFSTISQRKYGGDLKGLYMSYTDRPLLESSITSYSYEVKSFDFSGNLSDASNSIKVSTNPDKPLAKLLSTNCTYTTFPAPDYTYGDTNSKKLTDGIYSSINSNKDKSFVGWYNDPIDITIDLGKITDTQQFAVNYLREPIPWVQLPSKASIAVSSDGINFQPVGLLRIPTIPFSERSGSKYKIYLTLDKTIPARFIRLSSFTTPFTYTFIDEFEVRSN</sequence>
<evidence type="ECO:0000313" key="3">
    <source>
        <dbReference type="EMBL" id="MBI6872894.1"/>
    </source>
</evidence>
<comment type="caution">
    <text evidence="3">The sequence shown here is derived from an EMBL/GenBank/DDBJ whole genome shotgun (WGS) entry which is preliminary data.</text>
</comment>
<accession>A0A934M156</accession>
<dbReference type="CDD" id="cd00063">
    <property type="entry name" value="FN3"/>
    <property type="match status" value="1"/>
</dbReference>
<organism evidence="3 4">
    <name type="scientific">Clostridium aciditolerans</name>
    <dbReference type="NCBI Taxonomy" id="339861"/>
    <lineage>
        <taxon>Bacteria</taxon>
        <taxon>Bacillati</taxon>
        <taxon>Bacillota</taxon>
        <taxon>Clostridia</taxon>
        <taxon>Eubacteriales</taxon>
        <taxon>Clostridiaceae</taxon>
        <taxon>Clostridium</taxon>
    </lineage>
</organism>
<dbReference type="InterPro" id="IPR003961">
    <property type="entry name" value="FN3_dom"/>
</dbReference>
<name>A0A934M156_9CLOT</name>
<dbReference type="Gene3D" id="2.60.40.10">
    <property type="entry name" value="Immunoglobulins"/>
    <property type="match status" value="1"/>
</dbReference>
<dbReference type="AlphaFoldDB" id="A0A934M156"/>
<dbReference type="Proteomes" id="UP000622687">
    <property type="component" value="Unassembled WGS sequence"/>
</dbReference>
<gene>
    <name evidence="3" type="ORF">I6U51_09275</name>
</gene>
<protein>
    <submittedName>
        <fullName evidence="3">DUF4434 domain-containing protein</fullName>
    </submittedName>
</protein>
<keyword evidence="1" id="KW-0472">Membrane</keyword>
<reference evidence="3" key="1">
    <citation type="submission" date="2020-12" db="EMBL/GenBank/DDBJ databases">
        <title>Clostridium thailandense sp. nov., a novel acetogenic bacterium isolated from peat land soil in Thailand.</title>
        <authorList>
            <person name="Chaikitkaew S."/>
            <person name="Birkeland N.K."/>
        </authorList>
    </citation>
    <scope>NUCLEOTIDE SEQUENCE</scope>
    <source>
        <strain evidence="3">DSM 17425</strain>
    </source>
</reference>
<evidence type="ECO:0000256" key="1">
    <source>
        <dbReference type="SAM" id="Phobius"/>
    </source>
</evidence>
<keyword evidence="1" id="KW-0812">Transmembrane</keyword>
<dbReference type="PROSITE" id="PS50853">
    <property type="entry name" value="FN3"/>
    <property type="match status" value="1"/>
</dbReference>
<dbReference type="RefSeq" id="WP_211142380.1">
    <property type="nucleotide sequence ID" value="NZ_JAEEGB010000009.1"/>
</dbReference>
<dbReference type="Gene3D" id="3.20.20.80">
    <property type="entry name" value="Glycosidases"/>
    <property type="match status" value="1"/>
</dbReference>
<keyword evidence="4" id="KW-1185">Reference proteome</keyword>
<evidence type="ECO:0000313" key="4">
    <source>
        <dbReference type="Proteomes" id="UP000622687"/>
    </source>
</evidence>
<dbReference type="InterPro" id="IPR036116">
    <property type="entry name" value="FN3_sf"/>
</dbReference>
<proteinExistence type="predicted"/>
<dbReference type="Pfam" id="PF14488">
    <property type="entry name" value="DUF4434"/>
    <property type="match status" value="1"/>
</dbReference>
<dbReference type="InterPro" id="IPR008979">
    <property type="entry name" value="Galactose-bd-like_sf"/>
</dbReference>
<dbReference type="SUPFAM" id="SSF49265">
    <property type="entry name" value="Fibronectin type III"/>
    <property type="match status" value="1"/>
</dbReference>
<feature type="transmembrane region" description="Helical" evidence="1">
    <location>
        <begin position="7"/>
        <end position="25"/>
    </location>
</feature>
<feature type="domain" description="Fibronectin type-III" evidence="2">
    <location>
        <begin position="351"/>
        <end position="450"/>
    </location>
</feature>
<dbReference type="InterPro" id="IPR027849">
    <property type="entry name" value="DUF4434"/>
</dbReference>
<dbReference type="InterPro" id="IPR013783">
    <property type="entry name" value="Ig-like_fold"/>
</dbReference>
<evidence type="ECO:0000259" key="2">
    <source>
        <dbReference type="PROSITE" id="PS50853"/>
    </source>
</evidence>